<gene>
    <name evidence="6" type="ORF">H9821_05315</name>
</gene>
<dbReference type="AlphaFoldDB" id="A0A9D1ZTD8"/>
<dbReference type="InterPro" id="IPR011711">
    <property type="entry name" value="GntR_C"/>
</dbReference>
<evidence type="ECO:0000256" key="2">
    <source>
        <dbReference type="ARBA" id="ARBA00023125"/>
    </source>
</evidence>
<dbReference type="SUPFAM" id="SSF46785">
    <property type="entry name" value="Winged helix' DNA-binding domain"/>
    <property type="match status" value="1"/>
</dbReference>
<dbReference type="Gene3D" id="1.20.120.530">
    <property type="entry name" value="GntR ligand-binding domain-like"/>
    <property type="match status" value="1"/>
</dbReference>
<dbReference type="InterPro" id="IPR036388">
    <property type="entry name" value="WH-like_DNA-bd_sf"/>
</dbReference>
<feature type="region of interest" description="Disordered" evidence="4">
    <location>
        <begin position="394"/>
        <end position="418"/>
    </location>
</feature>
<dbReference type="SUPFAM" id="SSF48008">
    <property type="entry name" value="GntR ligand-binding domain-like"/>
    <property type="match status" value="1"/>
</dbReference>
<feature type="region of interest" description="Disordered" evidence="4">
    <location>
        <begin position="276"/>
        <end position="360"/>
    </location>
</feature>
<dbReference type="EMBL" id="DXCN01000040">
    <property type="protein sequence ID" value="HIY95066.1"/>
    <property type="molecule type" value="Genomic_DNA"/>
</dbReference>
<evidence type="ECO:0000256" key="3">
    <source>
        <dbReference type="ARBA" id="ARBA00023163"/>
    </source>
</evidence>
<organism evidence="6 7">
    <name type="scientific">Candidatus Rothia avicola</name>
    <dbReference type="NCBI Taxonomy" id="2840478"/>
    <lineage>
        <taxon>Bacteria</taxon>
        <taxon>Bacillati</taxon>
        <taxon>Actinomycetota</taxon>
        <taxon>Actinomycetes</taxon>
        <taxon>Micrococcales</taxon>
        <taxon>Micrococcaceae</taxon>
        <taxon>Rothia</taxon>
    </lineage>
</organism>
<proteinExistence type="predicted"/>
<dbReference type="SMART" id="SM00895">
    <property type="entry name" value="FCD"/>
    <property type="match status" value="1"/>
</dbReference>
<feature type="domain" description="HTH gntR-type" evidence="5">
    <location>
        <begin position="1"/>
        <end position="70"/>
    </location>
</feature>
<keyword evidence="3" id="KW-0804">Transcription</keyword>
<evidence type="ECO:0000256" key="4">
    <source>
        <dbReference type="SAM" id="MobiDB-lite"/>
    </source>
</evidence>
<dbReference type="InterPro" id="IPR036390">
    <property type="entry name" value="WH_DNA-bd_sf"/>
</dbReference>
<protein>
    <submittedName>
        <fullName evidence="6">FCD domain-containing protein</fullName>
    </submittedName>
</protein>
<feature type="compositionally biased region" description="Basic and acidic residues" evidence="4">
    <location>
        <begin position="409"/>
        <end position="418"/>
    </location>
</feature>
<evidence type="ECO:0000313" key="7">
    <source>
        <dbReference type="Proteomes" id="UP000824134"/>
    </source>
</evidence>
<accession>A0A9D1ZTD8</accession>
<dbReference type="InterPro" id="IPR008920">
    <property type="entry name" value="TF_FadR/GntR_C"/>
</dbReference>
<dbReference type="Proteomes" id="UP000824134">
    <property type="component" value="Unassembled WGS sequence"/>
</dbReference>
<reference evidence="6" key="2">
    <citation type="submission" date="2021-04" db="EMBL/GenBank/DDBJ databases">
        <authorList>
            <person name="Gilroy R."/>
        </authorList>
    </citation>
    <scope>NUCLEOTIDE SEQUENCE</scope>
    <source>
        <strain evidence="6">ChiHjej12B11-9195</strain>
    </source>
</reference>
<evidence type="ECO:0000259" key="5">
    <source>
        <dbReference type="PROSITE" id="PS50949"/>
    </source>
</evidence>
<dbReference type="GO" id="GO:0003700">
    <property type="term" value="F:DNA-binding transcription factor activity"/>
    <property type="evidence" value="ECO:0007669"/>
    <property type="project" value="InterPro"/>
</dbReference>
<dbReference type="PANTHER" id="PTHR43537:SF24">
    <property type="entry name" value="GLUCONATE OPERON TRANSCRIPTIONAL REPRESSOR"/>
    <property type="match status" value="1"/>
</dbReference>
<name>A0A9D1ZTD8_9MICC</name>
<keyword evidence="1" id="KW-0805">Transcription regulation</keyword>
<dbReference type="GO" id="GO:0003677">
    <property type="term" value="F:DNA binding"/>
    <property type="evidence" value="ECO:0007669"/>
    <property type="project" value="UniProtKB-KW"/>
</dbReference>
<dbReference type="PANTHER" id="PTHR43537">
    <property type="entry name" value="TRANSCRIPTIONAL REGULATOR, GNTR FAMILY"/>
    <property type="match status" value="1"/>
</dbReference>
<dbReference type="Gene3D" id="1.10.10.10">
    <property type="entry name" value="Winged helix-like DNA-binding domain superfamily/Winged helix DNA-binding domain"/>
    <property type="match status" value="1"/>
</dbReference>
<evidence type="ECO:0000313" key="6">
    <source>
        <dbReference type="EMBL" id="HIY95066.1"/>
    </source>
</evidence>
<dbReference type="InterPro" id="IPR000524">
    <property type="entry name" value="Tscrpt_reg_HTH_GntR"/>
</dbReference>
<keyword evidence="2" id="KW-0238">DNA-binding</keyword>
<evidence type="ECO:0000256" key="1">
    <source>
        <dbReference type="ARBA" id="ARBA00023015"/>
    </source>
</evidence>
<dbReference type="Pfam" id="PF07729">
    <property type="entry name" value="FCD"/>
    <property type="match status" value="1"/>
</dbReference>
<dbReference type="PROSITE" id="PS50949">
    <property type="entry name" value="HTH_GNTR"/>
    <property type="match status" value="1"/>
</dbReference>
<sequence length="418" mass="45381">MAHHQQLLDWIENKLINQTLHLGDNLPDDRVLAREVGISQNHMRESLKHCEEIGVLRLYEGRKKSIIAQLVREPAASAGPAVSLYLASSLSPRQDLLATCLLLENHALAGPDYDPSAFEELDRIVEAMQDDATSLSDFHDLEADFHIQLGRLSGNALISALLATLRDAMIEARFELVSQVPLWSATASRLRMEYRAIVDATRSGDAALAQTLLKANLQERFAEAGHPVDFETPTREAGRINLEPIEVETQELVPDTWGGPIEPDLFEALSSIQPMGAVPASAQPPTGSATRRRRGTVSPVVRAASTTASPGARATAPKKPELPQAPEPHQPPATTETEETASDAGEAVAPQSGRNQPAKKRFDVAGYFGFRTSAPAQHEAGRARDLHAVEPARVVEEDPSEDAAAALREGYEYATSDR</sequence>
<comment type="caution">
    <text evidence="6">The sequence shown here is derived from an EMBL/GenBank/DDBJ whole genome shotgun (WGS) entry which is preliminary data.</text>
</comment>
<reference evidence="6" key="1">
    <citation type="journal article" date="2021" name="PeerJ">
        <title>Extensive microbial diversity within the chicken gut microbiome revealed by metagenomics and culture.</title>
        <authorList>
            <person name="Gilroy R."/>
            <person name="Ravi A."/>
            <person name="Getino M."/>
            <person name="Pursley I."/>
            <person name="Horton D.L."/>
            <person name="Alikhan N.F."/>
            <person name="Baker D."/>
            <person name="Gharbi K."/>
            <person name="Hall N."/>
            <person name="Watson M."/>
            <person name="Adriaenssens E.M."/>
            <person name="Foster-Nyarko E."/>
            <person name="Jarju S."/>
            <person name="Secka A."/>
            <person name="Antonio M."/>
            <person name="Oren A."/>
            <person name="Chaudhuri R.R."/>
            <person name="La Ragione R."/>
            <person name="Hildebrand F."/>
            <person name="Pallen M.J."/>
        </authorList>
    </citation>
    <scope>NUCLEOTIDE SEQUENCE</scope>
    <source>
        <strain evidence="6">ChiHjej12B11-9195</strain>
    </source>
</reference>